<accession>A0ABU3TH88</accession>
<feature type="domain" description="DUF4468" evidence="3">
    <location>
        <begin position="52"/>
        <end position="136"/>
    </location>
</feature>
<protein>
    <submittedName>
        <fullName evidence="4">DUF4468 domain-containing protein</fullName>
    </submittedName>
</protein>
<proteinExistence type="predicted"/>
<gene>
    <name evidence="4" type="ORF">ROI90_10070</name>
</gene>
<reference evidence="4 5" key="1">
    <citation type="submission" date="2023-10" db="EMBL/GenBank/DDBJ databases">
        <title>Hymenobacter endophyticus sp. nov., an isolate from the leaf tissues of wheat.</title>
        <authorList>
            <person name="Dai Y."/>
        </authorList>
    </citation>
    <scope>NUCLEOTIDE SEQUENCE [LARGE SCALE GENOMIC DNA]</scope>
    <source>
        <strain evidence="4 5">ZK17L-C2</strain>
    </source>
</reference>
<feature type="chain" id="PRO_5045332724" evidence="2">
    <location>
        <begin position="22"/>
        <end position="228"/>
    </location>
</feature>
<evidence type="ECO:0000256" key="1">
    <source>
        <dbReference type="SAM" id="MobiDB-lite"/>
    </source>
</evidence>
<comment type="caution">
    <text evidence="4">The sequence shown here is derived from an EMBL/GenBank/DDBJ whole genome shotgun (WGS) entry which is preliminary data.</text>
</comment>
<dbReference type="RefSeq" id="WP_315998218.1">
    <property type="nucleotide sequence ID" value="NZ_JAWDJT010000005.1"/>
</dbReference>
<dbReference type="Pfam" id="PF14730">
    <property type="entry name" value="DUF4468"/>
    <property type="match status" value="1"/>
</dbReference>
<dbReference type="InterPro" id="IPR027823">
    <property type="entry name" value="DUF4468"/>
</dbReference>
<organism evidence="4 5">
    <name type="scientific">Hymenobacter endophyticus</name>
    <dbReference type="NCBI Taxonomy" id="3076335"/>
    <lineage>
        <taxon>Bacteria</taxon>
        <taxon>Pseudomonadati</taxon>
        <taxon>Bacteroidota</taxon>
        <taxon>Cytophagia</taxon>
        <taxon>Cytophagales</taxon>
        <taxon>Hymenobacteraceae</taxon>
        <taxon>Hymenobacter</taxon>
    </lineage>
</organism>
<feature type="compositionally biased region" description="Basic and acidic residues" evidence="1">
    <location>
        <begin position="184"/>
        <end position="198"/>
    </location>
</feature>
<dbReference type="Proteomes" id="UP001250698">
    <property type="component" value="Unassembled WGS sequence"/>
</dbReference>
<evidence type="ECO:0000313" key="5">
    <source>
        <dbReference type="Proteomes" id="UP001250698"/>
    </source>
</evidence>
<evidence type="ECO:0000259" key="3">
    <source>
        <dbReference type="Pfam" id="PF14730"/>
    </source>
</evidence>
<evidence type="ECO:0000313" key="4">
    <source>
        <dbReference type="EMBL" id="MDU0370739.1"/>
    </source>
</evidence>
<feature type="region of interest" description="Disordered" evidence="1">
    <location>
        <begin position="174"/>
        <end position="198"/>
    </location>
</feature>
<name>A0ABU3TH88_9BACT</name>
<keyword evidence="5" id="KW-1185">Reference proteome</keyword>
<dbReference type="Gene3D" id="3.30.530.80">
    <property type="match status" value="1"/>
</dbReference>
<feature type="signal peptide" evidence="2">
    <location>
        <begin position="1"/>
        <end position="21"/>
    </location>
</feature>
<keyword evidence="2" id="KW-0732">Signal</keyword>
<evidence type="ECO:0000256" key="2">
    <source>
        <dbReference type="SAM" id="SignalP"/>
    </source>
</evidence>
<dbReference type="EMBL" id="JAWDJT010000005">
    <property type="protein sequence ID" value="MDU0370739.1"/>
    <property type="molecule type" value="Genomic_DNA"/>
</dbReference>
<sequence>MTRYLLVGLLALGLPTPVAYAQTTLLPTNYQRRLPVVPIDSVTHLITYRGLLPAAGLPQAEVYSRAQEWLARQFEQYDQVVRFADAGRGVLIGQAIVQALGPAQKNLEARRFNLLFRFQLRARAGGLQYELTDLSYPNYPVTSAASDASGGLAADGLAQWQRADDFARISTTAAQNRRQPVEPALRDYDQYTSKGEPKPRMLQQCQGIQDAMTVLVASLEQALAQPLP</sequence>